<gene>
    <name evidence="3" type="ORF">DEBURN_LOCUS11699</name>
</gene>
<comment type="caution">
    <text evidence="3">The sequence shown here is derived from an EMBL/GenBank/DDBJ whole genome shotgun (WGS) entry which is preliminary data.</text>
</comment>
<evidence type="ECO:0000313" key="4">
    <source>
        <dbReference type="Proteomes" id="UP000789706"/>
    </source>
</evidence>
<name>A0A9N9DZZ6_9GLOM</name>
<evidence type="ECO:0000256" key="1">
    <source>
        <dbReference type="SAM" id="MobiDB-lite"/>
    </source>
</evidence>
<feature type="region of interest" description="Disordered" evidence="1">
    <location>
        <begin position="71"/>
        <end position="96"/>
    </location>
</feature>
<keyword evidence="2" id="KW-0472">Membrane</keyword>
<dbReference type="Proteomes" id="UP000789706">
    <property type="component" value="Unassembled WGS sequence"/>
</dbReference>
<protein>
    <submittedName>
        <fullName evidence="3">6909_t:CDS:1</fullName>
    </submittedName>
</protein>
<dbReference type="OrthoDB" id="10517368at2759"/>
<reference evidence="3" key="1">
    <citation type="submission" date="2021-06" db="EMBL/GenBank/DDBJ databases">
        <authorList>
            <person name="Kallberg Y."/>
            <person name="Tangrot J."/>
            <person name="Rosling A."/>
        </authorList>
    </citation>
    <scope>NUCLEOTIDE SEQUENCE</scope>
    <source>
        <strain evidence="3">AZ414A</strain>
    </source>
</reference>
<keyword evidence="2" id="KW-0812">Transmembrane</keyword>
<organism evidence="3 4">
    <name type="scientific">Diversispora eburnea</name>
    <dbReference type="NCBI Taxonomy" id="1213867"/>
    <lineage>
        <taxon>Eukaryota</taxon>
        <taxon>Fungi</taxon>
        <taxon>Fungi incertae sedis</taxon>
        <taxon>Mucoromycota</taxon>
        <taxon>Glomeromycotina</taxon>
        <taxon>Glomeromycetes</taxon>
        <taxon>Diversisporales</taxon>
        <taxon>Diversisporaceae</taxon>
        <taxon>Diversispora</taxon>
    </lineage>
</organism>
<evidence type="ECO:0000313" key="3">
    <source>
        <dbReference type="EMBL" id="CAG8658886.1"/>
    </source>
</evidence>
<keyword evidence="2" id="KW-1133">Transmembrane helix</keyword>
<feature type="compositionally biased region" description="Basic and acidic residues" evidence="1">
    <location>
        <begin position="76"/>
        <end position="85"/>
    </location>
</feature>
<feature type="non-terminal residue" evidence="3">
    <location>
        <position position="96"/>
    </location>
</feature>
<feature type="non-terminal residue" evidence="3">
    <location>
        <position position="1"/>
    </location>
</feature>
<dbReference type="AlphaFoldDB" id="A0A9N9DZZ6"/>
<evidence type="ECO:0000256" key="2">
    <source>
        <dbReference type="SAM" id="Phobius"/>
    </source>
</evidence>
<sequence>GIEYPASSNFYASVIITLKTSVIEIEKEQRHRTITEVFANIAALYGITFSTYALLFGVRVSQPLLKKCLAADSPSEDSKETKETTEQTEQIEQIEP</sequence>
<feature type="compositionally biased region" description="Low complexity" evidence="1">
    <location>
        <begin position="87"/>
        <end position="96"/>
    </location>
</feature>
<proteinExistence type="predicted"/>
<accession>A0A9N9DZZ6</accession>
<dbReference type="EMBL" id="CAJVPK010007977">
    <property type="protein sequence ID" value="CAG8658886.1"/>
    <property type="molecule type" value="Genomic_DNA"/>
</dbReference>
<feature type="transmembrane region" description="Helical" evidence="2">
    <location>
        <begin position="37"/>
        <end position="58"/>
    </location>
</feature>
<keyword evidence="4" id="KW-1185">Reference proteome</keyword>